<accession>A0A7G9FNY8</accession>
<keyword evidence="3" id="KW-0804">Transcription</keyword>
<reference evidence="5 6" key="1">
    <citation type="submission" date="2020-08" db="EMBL/GenBank/DDBJ databases">
        <authorList>
            <person name="Liu C."/>
            <person name="Sun Q."/>
        </authorList>
    </citation>
    <scope>NUCLEOTIDE SEQUENCE [LARGE SCALE GENOMIC DNA]</scope>
    <source>
        <strain evidence="5 6">NSJ-4</strain>
    </source>
</reference>
<name>A0A7G9FNY8_9FIRM</name>
<organism evidence="5 6">
    <name type="scientific">Wujia chipingensis</name>
    <dbReference type="NCBI Taxonomy" id="2763670"/>
    <lineage>
        <taxon>Bacteria</taxon>
        <taxon>Bacillati</taxon>
        <taxon>Bacillota</taxon>
        <taxon>Clostridia</taxon>
        <taxon>Lachnospirales</taxon>
        <taxon>Lachnospiraceae</taxon>
        <taxon>Wujia</taxon>
    </lineage>
</organism>
<dbReference type="InterPro" id="IPR036390">
    <property type="entry name" value="WH_DNA-bd_sf"/>
</dbReference>
<gene>
    <name evidence="5" type="ORF">H9Q76_02985</name>
</gene>
<dbReference type="Proteomes" id="UP000515819">
    <property type="component" value="Chromosome"/>
</dbReference>
<dbReference type="EMBL" id="CP060632">
    <property type="protein sequence ID" value="QNM00270.1"/>
    <property type="molecule type" value="Genomic_DNA"/>
</dbReference>
<dbReference type="PANTHER" id="PTHR42756">
    <property type="entry name" value="TRANSCRIPTIONAL REGULATOR, MARR"/>
    <property type="match status" value="1"/>
</dbReference>
<dbReference type="RefSeq" id="WP_021985728.1">
    <property type="nucleotide sequence ID" value="NZ_CP060632.1"/>
</dbReference>
<dbReference type="SMART" id="SM00347">
    <property type="entry name" value="HTH_MARR"/>
    <property type="match status" value="1"/>
</dbReference>
<keyword evidence="2" id="KW-0238">DNA-binding</keyword>
<dbReference type="KEGG" id="wcp:H9Q76_02985"/>
<evidence type="ECO:0000256" key="3">
    <source>
        <dbReference type="ARBA" id="ARBA00023163"/>
    </source>
</evidence>
<protein>
    <submittedName>
        <fullName evidence="5">MarR family transcriptional regulator</fullName>
    </submittedName>
</protein>
<sequence length="152" mass="17695">MKEKHEEEQPYMSDKLVAFNHIYKEYNIIYHDAAMRLGLSNSEFDTLYAICELGDGCKQSDICRTTFIPKQTVNSAIRSLQKKEYLTLASGKGRSMHIYLTEQGLQLVRRTIFPMVEIENEAFPKLTEKEYKTILHFHAQYLAALREGIQKL</sequence>
<evidence type="ECO:0000259" key="4">
    <source>
        <dbReference type="SMART" id="SM00347"/>
    </source>
</evidence>
<dbReference type="InterPro" id="IPR036388">
    <property type="entry name" value="WH-like_DNA-bd_sf"/>
</dbReference>
<dbReference type="GO" id="GO:0003677">
    <property type="term" value="F:DNA binding"/>
    <property type="evidence" value="ECO:0007669"/>
    <property type="project" value="UniProtKB-KW"/>
</dbReference>
<keyword evidence="6" id="KW-1185">Reference proteome</keyword>
<evidence type="ECO:0000256" key="1">
    <source>
        <dbReference type="ARBA" id="ARBA00023015"/>
    </source>
</evidence>
<dbReference type="PANTHER" id="PTHR42756:SF1">
    <property type="entry name" value="TRANSCRIPTIONAL REPRESSOR OF EMRAB OPERON"/>
    <property type="match status" value="1"/>
</dbReference>
<feature type="domain" description="HTH marR-type" evidence="4">
    <location>
        <begin position="32"/>
        <end position="131"/>
    </location>
</feature>
<dbReference type="SUPFAM" id="SSF46785">
    <property type="entry name" value="Winged helix' DNA-binding domain"/>
    <property type="match status" value="1"/>
</dbReference>
<dbReference type="Gene3D" id="1.10.10.10">
    <property type="entry name" value="Winged helix-like DNA-binding domain superfamily/Winged helix DNA-binding domain"/>
    <property type="match status" value="1"/>
</dbReference>
<dbReference type="GO" id="GO:0003700">
    <property type="term" value="F:DNA-binding transcription factor activity"/>
    <property type="evidence" value="ECO:0007669"/>
    <property type="project" value="InterPro"/>
</dbReference>
<keyword evidence="1" id="KW-0805">Transcription regulation</keyword>
<dbReference type="InterPro" id="IPR000835">
    <property type="entry name" value="HTH_MarR-typ"/>
</dbReference>
<dbReference type="AlphaFoldDB" id="A0A7G9FNY8"/>
<evidence type="ECO:0000313" key="6">
    <source>
        <dbReference type="Proteomes" id="UP000515819"/>
    </source>
</evidence>
<dbReference type="Pfam" id="PF12802">
    <property type="entry name" value="MarR_2"/>
    <property type="match status" value="1"/>
</dbReference>
<proteinExistence type="predicted"/>
<evidence type="ECO:0000256" key="2">
    <source>
        <dbReference type="ARBA" id="ARBA00023125"/>
    </source>
</evidence>
<evidence type="ECO:0000313" key="5">
    <source>
        <dbReference type="EMBL" id="QNM00270.1"/>
    </source>
</evidence>